<dbReference type="GO" id="GO:0009279">
    <property type="term" value="C:cell outer membrane"/>
    <property type="evidence" value="ECO:0007669"/>
    <property type="project" value="UniProtKB-SubCell"/>
</dbReference>
<keyword evidence="14" id="KW-1185">Reference proteome</keyword>
<comment type="subcellular location">
    <subcellularLocation>
        <location evidence="1">Cell outer membrane</location>
        <topology evidence="1">Lipid-anchor</topology>
    </subcellularLocation>
</comment>
<evidence type="ECO:0000256" key="8">
    <source>
        <dbReference type="ARBA" id="ARBA00023136"/>
    </source>
</evidence>
<keyword evidence="5" id="KW-0813">Transport</keyword>
<comment type="similarity">
    <text evidence="2">Belongs to the LolB family.</text>
</comment>
<comment type="subunit">
    <text evidence="3">Monomer.</text>
</comment>
<gene>
    <name evidence="13" type="ORF">CCO03_16530</name>
</gene>
<keyword evidence="10" id="KW-0143">Chaperone</keyword>
<evidence type="ECO:0000313" key="14">
    <source>
        <dbReference type="Proteomes" id="UP000196138"/>
    </source>
</evidence>
<dbReference type="AlphaFoldDB" id="A0A1Y0EQX3"/>
<evidence type="ECO:0000256" key="6">
    <source>
        <dbReference type="ARBA" id="ARBA00022729"/>
    </source>
</evidence>
<evidence type="ECO:0000256" key="1">
    <source>
        <dbReference type="ARBA" id="ARBA00004459"/>
    </source>
</evidence>
<evidence type="ECO:0000256" key="12">
    <source>
        <dbReference type="ARBA" id="ARBA00023288"/>
    </source>
</evidence>
<keyword evidence="11" id="KW-0998">Cell outer membrane</keyword>
<dbReference type="RefSeq" id="WP_087282822.1">
    <property type="nucleotide sequence ID" value="NZ_CP021455.1"/>
</dbReference>
<dbReference type="OrthoDB" id="5296388at2"/>
<dbReference type="EMBL" id="CP021455">
    <property type="protein sequence ID" value="ARU06057.1"/>
    <property type="molecule type" value="Genomic_DNA"/>
</dbReference>
<proteinExistence type="inferred from homology"/>
<dbReference type="Gene3D" id="2.50.20.10">
    <property type="entry name" value="Lipoprotein localisation LolA/LolB/LppX"/>
    <property type="match status" value="1"/>
</dbReference>
<keyword evidence="12" id="KW-0449">Lipoprotein</keyword>
<reference evidence="13 14" key="1">
    <citation type="submission" date="2017-05" db="EMBL/GenBank/DDBJ databases">
        <authorList>
            <person name="Song R."/>
            <person name="Chenine A.L."/>
            <person name="Ruprecht R.M."/>
        </authorList>
    </citation>
    <scope>NUCLEOTIDE SEQUENCE [LARGE SCALE GENOMIC DNA]</scope>
    <source>
        <strain evidence="13 14">DSM 26136</strain>
    </source>
</reference>
<name>A0A1Y0EQX3_9BURK</name>
<evidence type="ECO:0000313" key="13">
    <source>
        <dbReference type="EMBL" id="ARU06057.1"/>
    </source>
</evidence>
<dbReference type="GO" id="GO:0015031">
    <property type="term" value="P:protein transport"/>
    <property type="evidence" value="ECO:0007669"/>
    <property type="project" value="UniProtKB-KW"/>
</dbReference>
<dbReference type="InterPro" id="IPR004565">
    <property type="entry name" value="OM_lipoprot_LolB"/>
</dbReference>
<evidence type="ECO:0000256" key="4">
    <source>
        <dbReference type="ARBA" id="ARBA00016202"/>
    </source>
</evidence>
<evidence type="ECO:0000256" key="2">
    <source>
        <dbReference type="ARBA" id="ARBA00009696"/>
    </source>
</evidence>
<dbReference type="SUPFAM" id="SSF89392">
    <property type="entry name" value="Prokaryotic lipoproteins and lipoprotein localization factors"/>
    <property type="match status" value="1"/>
</dbReference>
<sequence>MPFDRPATLPSRPATIRVPARPARLTQQPQHAAPRPGHAWRAAALAVCAALLTACASAPPAAPSAGSALATASRWQGRLAMTVDSQPPERLAASFTLEGNAEQGALALFTPLGSTVAQAQWRPQGATLTQGGQVREFASLDELLTHFASAALPVQALFSWLQGQPHDAPGWQVDLSQHASGRITATRQYPLPSVDLRLILN</sequence>
<keyword evidence="9" id="KW-0564">Palmitate</keyword>
<evidence type="ECO:0000256" key="5">
    <source>
        <dbReference type="ARBA" id="ARBA00022448"/>
    </source>
</evidence>
<protein>
    <recommendedName>
        <fullName evidence="4">Outer-membrane lipoprotein LolB</fullName>
    </recommendedName>
</protein>
<accession>A0A1Y0EQX3</accession>
<keyword evidence="7" id="KW-0653">Protein transport</keyword>
<keyword evidence="8" id="KW-0472">Membrane</keyword>
<dbReference type="KEGG" id="cser:CCO03_16530"/>
<dbReference type="Pfam" id="PF03550">
    <property type="entry name" value="LolB"/>
    <property type="match status" value="1"/>
</dbReference>
<dbReference type="InterPro" id="IPR029046">
    <property type="entry name" value="LolA/LolB/LppX"/>
</dbReference>
<dbReference type="Proteomes" id="UP000196138">
    <property type="component" value="Chromosome"/>
</dbReference>
<evidence type="ECO:0000256" key="3">
    <source>
        <dbReference type="ARBA" id="ARBA00011245"/>
    </source>
</evidence>
<keyword evidence="6" id="KW-0732">Signal</keyword>
<evidence type="ECO:0000256" key="7">
    <source>
        <dbReference type="ARBA" id="ARBA00022927"/>
    </source>
</evidence>
<evidence type="ECO:0000256" key="9">
    <source>
        <dbReference type="ARBA" id="ARBA00023139"/>
    </source>
</evidence>
<evidence type="ECO:0000256" key="11">
    <source>
        <dbReference type="ARBA" id="ARBA00023237"/>
    </source>
</evidence>
<organism evidence="13 14">
    <name type="scientific">Comamonas serinivorans</name>
    <dbReference type="NCBI Taxonomy" id="1082851"/>
    <lineage>
        <taxon>Bacteria</taxon>
        <taxon>Pseudomonadati</taxon>
        <taxon>Pseudomonadota</taxon>
        <taxon>Betaproteobacteria</taxon>
        <taxon>Burkholderiales</taxon>
        <taxon>Comamonadaceae</taxon>
        <taxon>Comamonas</taxon>
    </lineage>
</organism>
<evidence type="ECO:0000256" key="10">
    <source>
        <dbReference type="ARBA" id="ARBA00023186"/>
    </source>
</evidence>